<dbReference type="PROSITE" id="PS50943">
    <property type="entry name" value="HTH_CROC1"/>
    <property type="match status" value="1"/>
</dbReference>
<reference evidence="2 3" key="1">
    <citation type="submission" date="2015-12" db="EMBL/GenBank/DDBJ databases">
        <title>Diversity of Burkholderia near neighbor genomes.</title>
        <authorList>
            <person name="Sahl J."/>
            <person name="Wagner D."/>
            <person name="Keim P."/>
        </authorList>
    </citation>
    <scope>NUCLEOTIDE SEQUENCE [LARGE SCALE GENOMIC DNA]</scope>
    <source>
        <strain evidence="2 3">MSMB1184WGS</strain>
    </source>
</reference>
<dbReference type="InterPro" id="IPR010982">
    <property type="entry name" value="Lambda_DNA-bd_dom_sf"/>
</dbReference>
<sequence>MEALSFTRNDIEELAAHFEAISQKVPLHPINSDLEYDFAVRALNALLDAGAADEGHRLAPLADTLGDFIGEYDQAHHQLPNAAPADVLKYLMLENDVRQADLPEIGSQGVVSEVLNGKRELNVRQITQLARRFNVSPVVFLPD</sequence>
<dbReference type="InterPro" id="IPR001387">
    <property type="entry name" value="Cro/C1-type_HTH"/>
</dbReference>
<dbReference type="AlphaFoldDB" id="A0A1B4PSJ5"/>
<dbReference type="PANTHER" id="PTHR40455:SF1">
    <property type="entry name" value="ANTITOXIN HIGA"/>
    <property type="match status" value="1"/>
</dbReference>
<evidence type="ECO:0000259" key="1">
    <source>
        <dbReference type="PROSITE" id="PS50943"/>
    </source>
</evidence>
<protein>
    <submittedName>
        <fullName evidence="2">Transcriptional regulator</fullName>
    </submittedName>
</protein>
<organism evidence="2 3">
    <name type="scientific">Burkholderia cepacia</name>
    <name type="common">Pseudomonas cepacia</name>
    <dbReference type="NCBI Taxonomy" id="292"/>
    <lineage>
        <taxon>Bacteria</taxon>
        <taxon>Pseudomonadati</taxon>
        <taxon>Pseudomonadota</taxon>
        <taxon>Betaproteobacteria</taxon>
        <taxon>Burkholderiales</taxon>
        <taxon>Burkholderiaceae</taxon>
        <taxon>Burkholderia</taxon>
        <taxon>Burkholderia cepacia complex</taxon>
    </lineage>
</organism>
<dbReference type="CDD" id="cd00093">
    <property type="entry name" value="HTH_XRE"/>
    <property type="match status" value="1"/>
</dbReference>
<dbReference type="GO" id="GO:0006355">
    <property type="term" value="P:regulation of DNA-templated transcription"/>
    <property type="evidence" value="ECO:0007669"/>
    <property type="project" value="InterPro"/>
</dbReference>
<name>A0A1B4PSJ5_BURCE</name>
<evidence type="ECO:0000313" key="3">
    <source>
        <dbReference type="Proteomes" id="UP000094776"/>
    </source>
</evidence>
<dbReference type="Gene3D" id="1.10.260.40">
    <property type="entry name" value="lambda repressor-like DNA-binding domains"/>
    <property type="match status" value="1"/>
</dbReference>
<dbReference type="RefSeq" id="WP_069273083.1">
    <property type="nucleotide sequence ID" value="NZ_CP013443.1"/>
</dbReference>
<feature type="domain" description="HTH cro/C1-type" evidence="1">
    <location>
        <begin position="88"/>
        <end position="140"/>
    </location>
</feature>
<dbReference type="GO" id="GO:0001046">
    <property type="term" value="F:core promoter sequence-specific DNA binding"/>
    <property type="evidence" value="ECO:0007669"/>
    <property type="project" value="TreeGrafter"/>
</dbReference>
<dbReference type="SMART" id="SM00530">
    <property type="entry name" value="HTH_XRE"/>
    <property type="match status" value="1"/>
</dbReference>
<dbReference type="SUPFAM" id="SSF47413">
    <property type="entry name" value="lambda repressor-like DNA-binding domains"/>
    <property type="match status" value="1"/>
</dbReference>
<proteinExistence type="predicted"/>
<dbReference type="InterPro" id="IPR039060">
    <property type="entry name" value="Antitox_HigA"/>
</dbReference>
<accession>A0A1B4PSJ5</accession>
<dbReference type="Proteomes" id="UP000094776">
    <property type="component" value="Chromosome 1"/>
</dbReference>
<gene>
    <name evidence="2" type="ORF">WT26_13365</name>
</gene>
<dbReference type="PANTHER" id="PTHR40455">
    <property type="entry name" value="ANTITOXIN HIGA"/>
    <property type="match status" value="1"/>
</dbReference>
<dbReference type="EMBL" id="CP013443">
    <property type="protein sequence ID" value="AOK16910.1"/>
    <property type="molecule type" value="Genomic_DNA"/>
</dbReference>
<evidence type="ECO:0000313" key="2">
    <source>
        <dbReference type="EMBL" id="AOK16910.1"/>
    </source>
</evidence>